<feature type="transmembrane region" description="Helical" evidence="1">
    <location>
        <begin position="187"/>
        <end position="207"/>
    </location>
</feature>
<dbReference type="RefSeq" id="WP_166122313.1">
    <property type="nucleotide sequence ID" value="NZ_JAPIUX010000012.1"/>
</dbReference>
<name>A0ABT3Q8S2_9PROT</name>
<feature type="transmembrane region" description="Helical" evidence="1">
    <location>
        <begin position="245"/>
        <end position="264"/>
    </location>
</feature>
<organism evidence="2 3">
    <name type="scientific">Acetobacter farinalis</name>
    <dbReference type="NCBI Taxonomy" id="1260984"/>
    <lineage>
        <taxon>Bacteria</taxon>
        <taxon>Pseudomonadati</taxon>
        <taxon>Pseudomonadota</taxon>
        <taxon>Alphaproteobacteria</taxon>
        <taxon>Acetobacterales</taxon>
        <taxon>Acetobacteraceae</taxon>
        <taxon>Acetobacter</taxon>
    </lineage>
</organism>
<feature type="transmembrane region" description="Helical" evidence="1">
    <location>
        <begin position="302"/>
        <end position="323"/>
    </location>
</feature>
<keyword evidence="1" id="KW-0472">Membrane</keyword>
<keyword evidence="1" id="KW-0812">Transmembrane</keyword>
<dbReference type="EMBL" id="JAPIUX010000012">
    <property type="protein sequence ID" value="MCX2561687.1"/>
    <property type="molecule type" value="Genomic_DNA"/>
</dbReference>
<feature type="transmembrane region" description="Helical" evidence="1">
    <location>
        <begin position="88"/>
        <end position="106"/>
    </location>
</feature>
<sequence>MTLLSYGQIFLPGYTPDDFLAGSAQLPPALYFAQGRFVEAILVGILNTSHLSMFGVGFGFSGLVLLLYAGLIVVLLQNCVPARFDRRLVLAAGMSVAASPLVATLLSYRQTAFNLAACLLLLLYGIRCYQVFLRQPEAWGRAITAVVCFAFSLGCYQIFISVIVLYFGCLSLCAVFENRRIPLGNLVVPLASVALYCVIFALTRNIAGENHWDDRGALLPLSAFGQRALEIRASLAKVAGARHGLGLLALVALVPVGVQCAVSFRVYPKLTVLTVAVAACLCVVILFPAVSLTRWEPTPRMFLGCSFVVAFGVVWLCGLSGLFTRAGMVGLAGLALFSMMVSNMFLTEQIKENRWDMAMATTLVVDVRTELGDRAPSTLFVVTGPVVHGHSSFRVGWSIPGILHEAANADWTVGAPTADMQQTCRTSPAFPLKGYLHILPNGGVLACL</sequence>
<evidence type="ECO:0000313" key="3">
    <source>
        <dbReference type="Proteomes" id="UP001526446"/>
    </source>
</evidence>
<evidence type="ECO:0000256" key="1">
    <source>
        <dbReference type="SAM" id="Phobius"/>
    </source>
</evidence>
<protein>
    <submittedName>
        <fullName evidence="2">Glucosyltransferase domain-containing protein</fullName>
    </submittedName>
</protein>
<comment type="caution">
    <text evidence="2">The sequence shown here is derived from an EMBL/GenBank/DDBJ whole genome shotgun (WGS) entry which is preliminary data.</text>
</comment>
<feature type="transmembrane region" description="Helical" evidence="1">
    <location>
        <begin position="112"/>
        <end position="130"/>
    </location>
</feature>
<feature type="transmembrane region" description="Helical" evidence="1">
    <location>
        <begin position="53"/>
        <end position="76"/>
    </location>
</feature>
<gene>
    <name evidence="2" type="ORF">OQ252_09805</name>
</gene>
<feature type="transmembrane region" description="Helical" evidence="1">
    <location>
        <begin position="142"/>
        <end position="167"/>
    </location>
</feature>
<proteinExistence type="predicted"/>
<reference evidence="2 3" key="1">
    <citation type="submission" date="2022-11" db="EMBL/GenBank/DDBJ databases">
        <title>Genome sequencing of Acetobacter type strain.</title>
        <authorList>
            <person name="Heo J."/>
            <person name="Lee D."/>
            <person name="Han B.-H."/>
            <person name="Hong S.-B."/>
            <person name="Kwon S.-W."/>
        </authorList>
    </citation>
    <scope>NUCLEOTIDE SEQUENCE [LARGE SCALE GENOMIC DNA]</scope>
    <source>
        <strain evidence="2 3">KACC 21251</strain>
    </source>
</reference>
<accession>A0ABT3Q8S2</accession>
<keyword evidence="3" id="KW-1185">Reference proteome</keyword>
<keyword evidence="1" id="KW-1133">Transmembrane helix</keyword>
<dbReference type="Proteomes" id="UP001526446">
    <property type="component" value="Unassembled WGS sequence"/>
</dbReference>
<feature type="transmembrane region" description="Helical" evidence="1">
    <location>
        <begin position="270"/>
        <end position="290"/>
    </location>
</feature>
<feature type="transmembrane region" description="Helical" evidence="1">
    <location>
        <begin position="329"/>
        <end position="347"/>
    </location>
</feature>
<evidence type="ECO:0000313" key="2">
    <source>
        <dbReference type="EMBL" id="MCX2561687.1"/>
    </source>
</evidence>